<reference evidence="1 2" key="1">
    <citation type="submission" date="2019-01" db="EMBL/GenBank/DDBJ databases">
        <authorList>
            <person name="Chen W.-M."/>
        </authorList>
    </citation>
    <scope>NUCLEOTIDE SEQUENCE [LARGE SCALE GENOMIC DNA]</scope>
    <source>
        <strain evidence="1 2">FSY-9</strain>
    </source>
</reference>
<dbReference type="EMBL" id="SACO01000014">
    <property type="protein sequence ID" value="RVU03495.1"/>
    <property type="molecule type" value="Genomic_DNA"/>
</dbReference>
<gene>
    <name evidence="1" type="ORF">EOE18_15340</name>
</gene>
<keyword evidence="2" id="KW-1185">Reference proteome</keyword>
<proteinExistence type="predicted"/>
<sequence length="77" mass="8007">MTPEEQLKAALVAFDTGLEALRADAKTAVETLQSNVLITTLQPFSALQMAAYGGTDTGVTSAIKALEDRAKALAEAP</sequence>
<organism evidence="1 2">
    <name type="scientific">Novosphingobium umbonatum</name>
    <dbReference type="NCBI Taxonomy" id="1908524"/>
    <lineage>
        <taxon>Bacteria</taxon>
        <taxon>Pseudomonadati</taxon>
        <taxon>Pseudomonadota</taxon>
        <taxon>Alphaproteobacteria</taxon>
        <taxon>Sphingomonadales</taxon>
        <taxon>Sphingomonadaceae</taxon>
        <taxon>Novosphingobium</taxon>
    </lineage>
</organism>
<dbReference type="RefSeq" id="WP_127711123.1">
    <property type="nucleotide sequence ID" value="NZ_SACO01000014.1"/>
</dbReference>
<comment type="caution">
    <text evidence="1">The sequence shown here is derived from an EMBL/GenBank/DDBJ whole genome shotgun (WGS) entry which is preliminary data.</text>
</comment>
<protein>
    <submittedName>
        <fullName evidence="1">Uncharacterized protein</fullName>
    </submittedName>
</protein>
<evidence type="ECO:0000313" key="1">
    <source>
        <dbReference type="EMBL" id="RVU03495.1"/>
    </source>
</evidence>
<evidence type="ECO:0000313" key="2">
    <source>
        <dbReference type="Proteomes" id="UP000282837"/>
    </source>
</evidence>
<accession>A0A3S3TL19</accession>
<dbReference type="Proteomes" id="UP000282837">
    <property type="component" value="Unassembled WGS sequence"/>
</dbReference>
<dbReference type="AlphaFoldDB" id="A0A3S3TL19"/>
<name>A0A3S3TL19_9SPHN</name>